<dbReference type="InterPro" id="IPR015815">
    <property type="entry name" value="HIBADH-related"/>
</dbReference>
<evidence type="ECO:0000256" key="1">
    <source>
        <dbReference type="ARBA" id="ARBA00023002"/>
    </source>
</evidence>
<evidence type="ECO:0000313" key="6">
    <source>
        <dbReference type="EMBL" id="NGY04871.1"/>
    </source>
</evidence>
<dbReference type="InterPro" id="IPR029154">
    <property type="entry name" value="HIBADH-like_NADP-bd"/>
</dbReference>
<reference evidence="6 7" key="1">
    <citation type="journal article" date="2014" name="Int. J. Syst. Evol. Microbiol.">
        <title>Solimonas terrae sp. nov., isolated from soil.</title>
        <authorList>
            <person name="Kim S.J."/>
            <person name="Moon J.Y."/>
            <person name="Weon H.Y."/>
            <person name="Ahn J.H."/>
            <person name="Chen W.M."/>
            <person name="Kwon S.W."/>
        </authorList>
    </citation>
    <scope>NUCLEOTIDE SEQUENCE [LARGE SCALE GENOMIC DNA]</scope>
    <source>
        <strain evidence="6 7">KIS83-12</strain>
    </source>
</reference>
<dbReference type="InterPro" id="IPR013328">
    <property type="entry name" value="6PGD_dom2"/>
</dbReference>
<dbReference type="SUPFAM" id="SSF51735">
    <property type="entry name" value="NAD(P)-binding Rossmann-fold domains"/>
    <property type="match status" value="1"/>
</dbReference>
<protein>
    <submittedName>
        <fullName evidence="6">NAD(P)-dependent oxidoreductase</fullName>
    </submittedName>
</protein>
<dbReference type="EMBL" id="JAAMOW010000004">
    <property type="protein sequence ID" value="NGY04871.1"/>
    <property type="molecule type" value="Genomic_DNA"/>
</dbReference>
<gene>
    <name evidence="6" type="ORF">G7Y85_08840</name>
</gene>
<sequence length="284" mass="29200">MAIGFIGLGNIGKPMAQHLLKLDEPVWVCDVAAAPVAELVAAGANGAATPRALAAQCRVICLCVRDDADVESLLYGDEGLLATLASDAVIAIHSTVTQAALLRWAQDARMRGVHLIDAPISGGESGARAATLCTMVGADAALLERLRPVFATSASTIIHAGPIGCGIALKLCNNLMTYAAFAAIDEGLRLAQAAGLDPRLLIEVGRANGVVTRQMEAFVGNRDKLAAAGADTLRKMFGPFAALGRKDLAAALDSALALGVELPATAALHERIESVFLGDAKDSA</sequence>
<keyword evidence="1" id="KW-0560">Oxidoreductase</keyword>
<feature type="active site" evidence="3">
    <location>
        <position position="170"/>
    </location>
</feature>
<evidence type="ECO:0000259" key="4">
    <source>
        <dbReference type="Pfam" id="PF03446"/>
    </source>
</evidence>
<dbReference type="GO" id="GO:0051287">
    <property type="term" value="F:NAD binding"/>
    <property type="evidence" value="ECO:0007669"/>
    <property type="project" value="InterPro"/>
</dbReference>
<accession>A0A6M2BRM7</accession>
<dbReference type="AlphaFoldDB" id="A0A6M2BRM7"/>
<dbReference type="PANTHER" id="PTHR43060:SF15">
    <property type="entry name" value="3-HYDROXYISOBUTYRATE DEHYDROGENASE-LIKE 1, MITOCHONDRIAL-RELATED"/>
    <property type="match status" value="1"/>
</dbReference>
<dbReference type="Proteomes" id="UP000472676">
    <property type="component" value="Unassembled WGS sequence"/>
</dbReference>
<dbReference type="InterPro" id="IPR036291">
    <property type="entry name" value="NAD(P)-bd_dom_sf"/>
</dbReference>
<dbReference type="Gene3D" id="1.10.1040.10">
    <property type="entry name" value="N-(1-d-carboxylethyl)-l-norvaline Dehydrogenase, domain 2"/>
    <property type="match status" value="1"/>
</dbReference>
<evidence type="ECO:0000259" key="5">
    <source>
        <dbReference type="Pfam" id="PF14833"/>
    </source>
</evidence>
<name>A0A6M2BRM7_9GAMM</name>
<keyword evidence="2" id="KW-0520">NAD</keyword>
<dbReference type="Pfam" id="PF14833">
    <property type="entry name" value="NAD_binding_11"/>
    <property type="match status" value="1"/>
</dbReference>
<organism evidence="6 7">
    <name type="scientific">Solimonas terrae</name>
    <dbReference type="NCBI Taxonomy" id="1396819"/>
    <lineage>
        <taxon>Bacteria</taxon>
        <taxon>Pseudomonadati</taxon>
        <taxon>Pseudomonadota</taxon>
        <taxon>Gammaproteobacteria</taxon>
        <taxon>Nevskiales</taxon>
        <taxon>Nevskiaceae</taxon>
        <taxon>Solimonas</taxon>
    </lineage>
</organism>
<dbReference type="InterPro" id="IPR008927">
    <property type="entry name" value="6-PGluconate_DH-like_C_sf"/>
</dbReference>
<keyword evidence="7" id="KW-1185">Reference proteome</keyword>
<dbReference type="Gene3D" id="3.40.50.720">
    <property type="entry name" value="NAD(P)-binding Rossmann-like Domain"/>
    <property type="match status" value="1"/>
</dbReference>
<dbReference type="PIRSF" id="PIRSF000103">
    <property type="entry name" value="HIBADH"/>
    <property type="match status" value="1"/>
</dbReference>
<dbReference type="GO" id="GO:0050661">
    <property type="term" value="F:NADP binding"/>
    <property type="evidence" value="ECO:0007669"/>
    <property type="project" value="InterPro"/>
</dbReference>
<comment type="caution">
    <text evidence="6">The sequence shown here is derived from an EMBL/GenBank/DDBJ whole genome shotgun (WGS) entry which is preliminary data.</text>
</comment>
<evidence type="ECO:0000256" key="3">
    <source>
        <dbReference type="PIRSR" id="PIRSR000103-1"/>
    </source>
</evidence>
<dbReference type="GO" id="GO:0016491">
    <property type="term" value="F:oxidoreductase activity"/>
    <property type="evidence" value="ECO:0007669"/>
    <property type="project" value="UniProtKB-KW"/>
</dbReference>
<feature type="domain" description="3-hydroxyisobutyrate dehydrogenase-like NAD-binding" evidence="5">
    <location>
        <begin position="164"/>
        <end position="275"/>
    </location>
</feature>
<dbReference type="Pfam" id="PF03446">
    <property type="entry name" value="NAD_binding_2"/>
    <property type="match status" value="1"/>
</dbReference>
<feature type="domain" description="6-phosphogluconate dehydrogenase NADP-binding" evidence="4">
    <location>
        <begin position="3"/>
        <end position="161"/>
    </location>
</feature>
<dbReference type="PANTHER" id="PTHR43060">
    <property type="entry name" value="3-HYDROXYISOBUTYRATE DEHYDROGENASE-LIKE 1, MITOCHONDRIAL-RELATED"/>
    <property type="match status" value="1"/>
</dbReference>
<evidence type="ECO:0000256" key="2">
    <source>
        <dbReference type="ARBA" id="ARBA00023027"/>
    </source>
</evidence>
<evidence type="ECO:0000313" key="7">
    <source>
        <dbReference type="Proteomes" id="UP000472676"/>
    </source>
</evidence>
<dbReference type="InterPro" id="IPR006115">
    <property type="entry name" value="6PGDH_NADP-bd"/>
</dbReference>
<dbReference type="RefSeq" id="WP_166255102.1">
    <property type="nucleotide sequence ID" value="NZ_JAAMOW010000004.1"/>
</dbReference>
<proteinExistence type="predicted"/>
<dbReference type="SUPFAM" id="SSF48179">
    <property type="entry name" value="6-phosphogluconate dehydrogenase C-terminal domain-like"/>
    <property type="match status" value="1"/>
</dbReference>